<dbReference type="Pfam" id="PF04225">
    <property type="entry name" value="LysM_OapA"/>
    <property type="match status" value="1"/>
</dbReference>
<dbReference type="Gene3D" id="3.10.450.350">
    <property type="match status" value="1"/>
</dbReference>
<evidence type="ECO:0000259" key="2">
    <source>
        <dbReference type="Pfam" id="PF08525"/>
    </source>
</evidence>
<gene>
    <name evidence="3" type="ORF">JCM19241_5708</name>
</gene>
<dbReference type="Pfam" id="PF08525">
    <property type="entry name" value="OapA_N"/>
    <property type="match status" value="1"/>
</dbReference>
<dbReference type="EMBL" id="BBSC01000007">
    <property type="protein sequence ID" value="GAM76812.1"/>
    <property type="molecule type" value="Genomic_DNA"/>
</dbReference>
<dbReference type="STRING" id="1481914.JCM19241_5708"/>
<dbReference type="Proteomes" id="UP000031666">
    <property type="component" value="Unassembled WGS sequence"/>
</dbReference>
<evidence type="ECO:0000313" key="4">
    <source>
        <dbReference type="Proteomes" id="UP000031666"/>
    </source>
</evidence>
<comment type="caution">
    <text evidence="3">The sequence shown here is derived from an EMBL/GenBank/DDBJ whole genome shotgun (WGS) entry which is preliminary data.</text>
</comment>
<feature type="domain" description="Opacity-associated protein A-like N-terminal" evidence="2">
    <location>
        <begin position="40"/>
        <end position="63"/>
    </location>
</feature>
<evidence type="ECO:0000313" key="3">
    <source>
        <dbReference type="EMBL" id="GAM76812.1"/>
    </source>
</evidence>
<reference evidence="3 4" key="1">
    <citation type="submission" date="2015-01" db="EMBL/GenBank/DDBJ databases">
        <title>Vibrio sp. C94 JCM 19241 whole genome shotgun sequence.</title>
        <authorList>
            <person name="Sawabe T."/>
            <person name="Meirelles P."/>
            <person name="Feng G."/>
            <person name="Sayaka M."/>
            <person name="Hattori M."/>
            <person name="Ohkuma M."/>
        </authorList>
    </citation>
    <scope>NUCLEOTIDE SEQUENCE [LARGE SCALE GENOMIC DNA]</scope>
    <source>
        <strain evidence="4">JCM 19241</strain>
    </source>
</reference>
<organism evidence="3 4">
    <name type="scientific">Vibrio ishigakensis</name>
    <dbReference type="NCBI Taxonomy" id="1481914"/>
    <lineage>
        <taxon>Bacteria</taxon>
        <taxon>Pseudomonadati</taxon>
        <taxon>Pseudomonadota</taxon>
        <taxon>Gammaproteobacteria</taxon>
        <taxon>Vibrionales</taxon>
        <taxon>Vibrionaceae</taxon>
        <taxon>Vibrio</taxon>
    </lineage>
</organism>
<proteinExistence type="predicted"/>
<name>A0A0B8QIB9_9VIBR</name>
<reference evidence="3 4" key="2">
    <citation type="submission" date="2015-01" db="EMBL/GenBank/DDBJ databases">
        <authorList>
            <consortium name="NBRP consortium"/>
            <person name="Sawabe T."/>
            <person name="Meirelles P."/>
            <person name="Feng G."/>
            <person name="Sayaka M."/>
            <person name="Hattori M."/>
            <person name="Ohkuma M."/>
        </authorList>
    </citation>
    <scope>NUCLEOTIDE SEQUENCE [LARGE SCALE GENOMIC DNA]</scope>
    <source>
        <strain evidence="4">JCM 19241</strain>
    </source>
</reference>
<dbReference type="AlphaFoldDB" id="A0A0B8QIB9"/>
<sequence>MNRRKRSKRHTELLAEKFQNIQWKKLPSSIKGVFGGVSVSLPNFHRRALMVAVPITLIAILIPLPKKISTVENNSTQPNQRVAVPINTRGLSEQSVAAKGVKQEPITAEQVQQRQEWVEYEVKSGDTLANVFRNNGLSMTELNALARIEGVDKPLSRIRQGQLVRFKRDDDGRLDILQLENGNDSIMFFRLSDGGFARSK</sequence>
<protein>
    <submittedName>
        <fullName evidence="3">Cell envelope opacity-associated protein A</fullName>
    </submittedName>
</protein>
<feature type="domain" description="Opacity-associated protein A LysM-like" evidence="1">
    <location>
        <begin position="116"/>
        <end position="200"/>
    </location>
</feature>
<accession>A0A0B8QIB9</accession>
<dbReference type="InterPro" id="IPR013731">
    <property type="entry name" value="OapA_N"/>
</dbReference>
<dbReference type="GO" id="GO:0042834">
    <property type="term" value="F:peptidoglycan binding"/>
    <property type="evidence" value="ECO:0007669"/>
    <property type="project" value="InterPro"/>
</dbReference>
<evidence type="ECO:0000259" key="1">
    <source>
        <dbReference type="Pfam" id="PF04225"/>
    </source>
</evidence>
<dbReference type="InterPro" id="IPR007340">
    <property type="entry name" value="LysM_Opacity-associatedA"/>
</dbReference>